<dbReference type="PANTHER" id="PTHR43660">
    <property type="entry name" value="DIPEPTIDYL CARBOXYPEPTIDASE"/>
    <property type="match status" value="1"/>
</dbReference>
<dbReference type="InterPro" id="IPR024077">
    <property type="entry name" value="Neurolysin/TOP_dom2"/>
</dbReference>
<keyword evidence="2 7" id="KW-0645">Protease</keyword>
<name>A0A1H6L7P9_9BACT</name>
<keyword evidence="5 7" id="KW-0862">Zinc</keyword>
<evidence type="ECO:0000313" key="10">
    <source>
        <dbReference type="EMBL" id="SEH84428.1"/>
    </source>
</evidence>
<evidence type="ECO:0000256" key="3">
    <source>
        <dbReference type="ARBA" id="ARBA00022723"/>
    </source>
</evidence>
<evidence type="ECO:0000256" key="5">
    <source>
        <dbReference type="ARBA" id="ARBA00022833"/>
    </source>
</evidence>
<keyword evidence="6 7" id="KW-0482">Metalloprotease</keyword>
<keyword evidence="11" id="KW-1185">Reference proteome</keyword>
<accession>A0A1H6L7P9</accession>
<comment type="similarity">
    <text evidence="1 7">Belongs to the peptidase M3 family.</text>
</comment>
<protein>
    <submittedName>
        <fullName evidence="10">Peptidase family m3</fullName>
    </submittedName>
</protein>
<dbReference type="Gene3D" id="3.40.390.10">
    <property type="entry name" value="Collagenase (Catalytic Domain)"/>
    <property type="match status" value="1"/>
</dbReference>
<evidence type="ECO:0000256" key="8">
    <source>
        <dbReference type="SAM" id="SignalP"/>
    </source>
</evidence>
<feature type="chain" id="PRO_5009604498" evidence="8">
    <location>
        <begin position="21"/>
        <end position="735"/>
    </location>
</feature>
<keyword evidence="3 7" id="KW-0479">Metal-binding</keyword>
<dbReference type="GO" id="GO:0004222">
    <property type="term" value="F:metalloendopeptidase activity"/>
    <property type="evidence" value="ECO:0007669"/>
    <property type="project" value="InterPro"/>
</dbReference>
<reference evidence="11" key="1">
    <citation type="submission" date="2016-09" db="EMBL/GenBank/DDBJ databases">
        <authorList>
            <person name="Koehorst J."/>
        </authorList>
    </citation>
    <scope>NUCLEOTIDE SEQUENCE [LARGE SCALE GENOMIC DNA]</scope>
</reference>
<feature type="signal peptide" evidence="8">
    <location>
        <begin position="1"/>
        <end position="20"/>
    </location>
</feature>
<dbReference type="STRING" id="1679444.PYTT_1161"/>
<dbReference type="EMBL" id="LT629973">
    <property type="protein sequence ID" value="SEH84428.1"/>
    <property type="molecule type" value="Genomic_DNA"/>
</dbReference>
<evidence type="ECO:0000256" key="1">
    <source>
        <dbReference type="ARBA" id="ARBA00006040"/>
    </source>
</evidence>
<dbReference type="Gene3D" id="1.10.1370.40">
    <property type="match status" value="1"/>
</dbReference>
<dbReference type="SUPFAM" id="SSF55486">
    <property type="entry name" value="Metalloproteases ('zincins'), catalytic domain"/>
    <property type="match status" value="1"/>
</dbReference>
<dbReference type="OrthoDB" id="9773538at2"/>
<organism evidence="10 11">
    <name type="scientific">Akkermansia glycaniphila</name>
    <dbReference type="NCBI Taxonomy" id="1679444"/>
    <lineage>
        <taxon>Bacteria</taxon>
        <taxon>Pseudomonadati</taxon>
        <taxon>Verrucomicrobiota</taxon>
        <taxon>Verrucomicrobiia</taxon>
        <taxon>Verrucomicrobiales</taxon>
        <taxon>Akkermansiaceae</taxon>
        <taxon>Akkermansia</taxon>
    </lineage>
</organism>
<dbReference type="Gene3D" id="1.10.1370.10">
    <property type="entry name" value="Neurolysin, domain 3"/>
    <property type="match status" value="1"/>
</dbReference>
<dbReference type="GO" id="GO:0006508">
    <property type="term" value="P:proteolysis"/>
    <property type="evidence" value="ECO:0007669"/>
    <property type="project" value="UniProtKB-KW"/>
</dbReference>
<dbReference type="Proteomes" id="UP000176204">
    <property type="component" value="Chromosome I"/>
</dbReference>
<comment type="cofactor">
    <cofactor evidence="7">
        <name>Zn(2+)</name>
        <dbReference type="ChEBI" id="CHEBI:29105"/>
    </cofactor>
    <text evidence="7">Binds 1 zinc ion.</text>
</comment>
<evidence type="ECO:0000313" key="11">
    <source>
        <dbReference type="Proteomes" id="UP000176204"/>
    </source>
</evidence>
<dbReference type="InterPro" id="IPR034005">
    <property type="entry name" value="M3A_DCP"/>
</dbReference>
<keyword evidence="8" id="KW-0732">Signal</keyword>
<dbReference type="InterPro" id="IPR045090">
    <property type="entry name" value="Pept_M3A_M3B"/>
</dbReference>
<evidence type="ECO:0000256" key="2">
    <source>
        <dbReference type="ARBA" id="ARBA00022670"/>
    </source>
</evidence>
<dbReference type="InterPro" id="IPR024079">
    <property type="entry name" value="MetalloPept_cat_dom_sf"/>
</dbReference>
<proteinExistence type="inferred from homology"/>
<evidence type="ECO:0000256" key="7">
    <source>
        <dbReference type="RuleBase" id="RU003435"/>
    </source>
</evidence>
<sequence length="735" mass="83249">MPLLPRILLLASLCFLPLHAEPPAAPAPQTTAPAAEHPFLEWNGPPQWSKLTVEQAKIDLDHAMSQYRERVRQLENVTDPTYENTFGELANIDENLERLCLRLEVLSSLCNETGQRDAVTGITTTIQQGLDDVLINEKIWKILKKADACEWAKHLTPEQNRYKEQIMDFFRKNGGDLSPEGKKRLVAINQELLALSSRFASNALDSANSWKIVIKDRSRLAGLPYSTVRYLQSRAQEQGFGDEEHPQWLVTAQDGSAYSILAQGDDPKLREEIWRSLQTIGRGKHDNAPLISGILQLRHEKARLLGYANYAEMAADDRMVGTASHAAEFLQTIHDSIMPAYRQEMATLRRLKREHTGNAETLLDPWDVAYYGHQLYETQADDQKGKLDSYLRADHVIQGMFDIFSGLYGLTITERPTACIASGSGKTAPEGTVEVWDPAVRYYEIRDTASGEHIGSFYMDMNPRDNKRDGIWMQTIESGSPPRAGHPRIPRLAAICSYTGIGTKTRPTTMSPEDIQALFHEFGHTLHHCLSEVGIRDLSGTNTVLDFVEFPSQINENWVWEREALNRFAKQRTTGRPLPDKLYRSMLASQNFLRANSIMNQCAIAHFDLEVHMNYEKYKDMPPERIEREILAGYCPETTEHAPIPLYDQTHLFVDNYGAGYYAYLWGEMLTTDAFSKFKEKGILNPEVGAEFRRCILSKGNSKPAIELYRDFMGRDPKPDAFIRKLSAPGEPSKP</sequence>
<dbReference type="InterPro" id="IPR001567">
    <property type="entry name" value="Pept_M3A_M3B_dom"/>
</dbReference>
<evidence type="ECO:0000256" key="4">
    <source>
        <dbReference type="ARBA" id="ARBA00022801"/>
    </source>
</evidence>
<keyword evidence="4 7" id="KW-0378">Hydrolase</keyword>
<feature type="domain" description="Peptidase M3A/M3B catalytic" evidence="9">
    <location>
        <begin position="261"/>
        <end position="726"/>
    </location>
</feature>
<dbReference type="RefSeq" id="WP_083076794.1">
    <property type="nucleotide sequence ID" value="NZ_LIGX01000026.1"/>
</dbReference>
<dbReference type="KEGG" id="agl:PYTT_1161"/>
<dbReference type="PANTHER" id="PTHR43660:SF1">
    <property type="entry name" value="DIPEPTIDYL CARBOXYPEPTIDASE"/>
    <property type="match status" value="1"/>
</dbReference>
<dbReference type="AlphaFoldDB" id="A0A1H6L7P9"/>
<gene>
    <name evidence="10" type="ORF">PYTT_1161</name>
</gene>
<evidence type="ECO:0000259" key="9">
    <source>
        <dbReference type="Pfam" id="PF01432"/>
    </source>
</evidence>
<dbReference type="Pfam" id="PF01432">
    <property type="entry name" value="Peptidase_M3"/>
    <property type="match status" value="1"/>
</dbReference>
<dbReference type="CDD" id="cd06456">
    <property type="entry name" value="M3A_DCP"/>
    <property type="match status" value="1"/>
</dbReference>
<dbReference type="GO" id="GO:0046872">
    <property type="term" value="F:metal ion binding"/>
    <property type="evidence" value="ECO:0007669"/>
    <property type="project" value="UniProtKB-UniRule"/>
</dbReference>
<evidence type="ECO:0000256" key="6">
    <source>
        <dbReference type="ARBA" id="ARBA00023049"/>
    </source>
</evidence>